<organism evidence="1 2">
    <name type="scientific">Aegilops tauschii subsp. strangulata</name>
    <name type="common">Goatgrass</name>
    <dbReference type="NCBI Taxonomy" id="200361"/>
    <lineage>
        <taxon>Eukaryota</taxon>
        <taxon>Viridiplantae</taxon>
        <taxon>Streptophyta</taxon>
        <taxon>Embryophyta</taxon>
        <taxon>Tracheophyta</taxon>
        <taxon>Spermatophyta</taxon>
        <taxon>Magnoliopsida</taxon>
        <taxon>Liliopsida</taxon>
        <taxon>Poales</taxon>
        <taxon>Poaceae</taxon>
        <taxon>BOP clade</taxon>
        <taxon>Pooideae</taxon>
        <taxon>Triticodae</taxon>
        <taxon>Triticeae</taxon>
        <taxon>Triticinae</taxon>
        <taxon>Aegilops</taxon>
    </lineage>
</organism>
<reference evidence="1" key="3">
    <citation type="journal article" date="2017" name="Nature">
        <title>Genome sequence of the progenitor of the wheat D genome Aegilops tauschii.</title>
        <authorList>
            <person name="Luo M.C."/>
            <person name="Gu Y.Q."/>
            <person name="Puiu D."/>
            <person name="Wang H."/>
            <person name="Twardziok S.O."/>
            <person name="Deal K.R."/>
            <person name="Huo N."/>
            <person name="Zhu T."/>
            <person name="Wang L."/>
            <person name="Wang Y."/>
            <person name="McGuire P.E."/>
            <person name="Liu S."/>
            <person name="Long H."/>
            <person name="Ramasamy R.K."/>
            <person name="Rodriguez J.C."/>
            <person name="Van S.L."/>
            <person name="Yuan L."/>
            <person name="Wang Z."/>
            <person name="Xia Z."/>
            <person name="Xiao L."/>
            <person name="Anderson O.D."/>
            <person name="Ouyang S."/>
            <person name="Liang Y."/>
            <person name="Zimin A.V."/>
            <person name="Pertea G."/>
            <person name="Qi P."/>
            <person name="Bennetzen J.L."/>
            <person name="Dai X."/>
            <person name="Dawson M.W."/>
            <person name="Muller H.G."/>
            <person name="Kugler K."/>
            <person name="Rivarola-Duarte L."/>
            <person name="Spannagl M."/>
            <person name="Mayer K.F.X."/>
            <person name="Lu F.H."/>
            <person name="Bevan M.W."/>
            <person name="Leroy P."/>
            <person name="Li P."/>
            <person name="You F.M."/>
            <person name="Sun Q."/>
            <person name="Liu Z."/>
            <person name="Lyons E."/>
            <person name="Wicker T."/>
            <person name="Salzberg S.L."/>
            <person name="Devos K.M."/>
            <person name="Dvorak J."/>
        </authorList>
    </citation>
    <scope>NUCLEOTIDE SEQUENCE [LARGE SCALE GENOMIC DNA]</scope>
    <source>
        <strain evidence="1">cv. AL8/78</strain>
    </source>
</reference>
<dbReference type="AlphaFoldDB" id="A0A453R3V8"/>
<reference evidence="1" key="5">
    <citation type="journal article" date="2021" name="G3 (Bethesda)">
        <title>Aegilops tauschii genome assembly Aet v5.0 features greater sequence contiguity and improved annotation.</title>
        <authorList>
            <person name="Wang L."/>
            <person name="Zhu T."/>
            <person name="Rodriguez J.C."/>
            <person name="Deal K.R."/>
            <person name="Dubcovsky J."/>
            <person name="McGuire P.E."/>
            <person name="Lux T."/>
            <person name="Spannagl M."/>
            <person name="Mayer K.F.X."/>
            <person name="Baldrich P."/>
            <person name="Meyers B.C."/>
            <person name="Huo N."/>
            <person name="Gu Y.Q."/>
            <person name="Zhou H."/>
            <person name="Devos K.M."/>
            <person name="Bennetzen J.L."/>
            <person name="Unver T."/>
            <person name="Budak H."/>
            <person name="Gulick P.J."/>
            <person name="Galiba G."/>
            <person name="Kalapos B."/>
            <person name="Nelson D.R."/>
            <person name="Li P."/>
            <person name="You F.M."/>
            <person name="Luo M.C."/>
            <person name="Dvorak J."/>
        </authorList>
    </citation>
    <scope>NUCLEOTIDE SEQUENCE [LARGE SCALE GENOMIC DNA]</scope>
    <source>
        <strain evidence="1">cv. AL8/78</strain>
    </source>
</reference>
<dbReference type="EnsemblPlants" id="AET7Gv20451900.2">
    <property type="protein sequence ID" value="AET7Gv20451900.2"/>
    <property type="gene ID" value="AET7Gv20451900"/>
</dbReference>
<dbReference type="Gramene" id="AET7Gv20451900.2">
    <property type="protein sequence ID" value="AET7Gv20451900.2"/>
    <property type="gene ID" value="AET7Gv20451900"/>
</dbReference>
<evidence type="ECO:0008006" key="3">
    <source>
        <dbReference type="Google" id="ProtNLM"/>
    </source>
</evidence>
<dbReference type="SUPFAM" id="SSF53474">
    <property type="entry name" value="alpha/beta-Hydrolases"/>
    <property type="match status" value="1"/>
</dbReference>
<dbReference type="InterPro" id="IPR029058">
    <property type="entry name" value="AB_hydrolase_fold"/>
</dbReference>
<dbReference type="Proteomes" id="UP000015105">
    <property type="component" value="Chromosome 7D"/>
</dbReference>
<dbReference type="PANTHER" id="PTHR43056:SF11">
    <property type="entry name" value="OS06G0215400 PROTEIN"/>
    <property type="match status" value="1"/>
</dbReference>
<dbReference type="InterPro" id="IPR050585">
    <property type="entry name" value="Xaa-Pro_dipeptidyl-ppase/CocE"/>
</dbReference>
<name>A0A453R3V8_AEGTS</name>
<sequence length="73" mass="8320">QVVSPDQATTIYKSIKDKGLPVALVEYEGEQHGFRKAENIKFTLEQQMVFFARTVGKFEVADDITPIKIENFD</sequence>
<reference evidence="2" key="2">
    <citation type="journal article" date="2017" name="Nat. Plants">
        <title>The Aegilops tauschii genome reveals multiple impacts of transposons.</title>
        <authorList>
            <person name="Zhao G."/>
            <person name="Zou C."/>
            <person name="Li K."/>
            <person name="Wang K."/>
            <person name="Li T."/>
            <person name="Gao L."/>
            <person name="Zhang X."/>
            <person name="Wang H."/>
            <person name="Yang Z."/>
            <person name="Liu X."/>
            <person name="Jiang W."/>
            <person name="Mao L."/>
            <person name="Kong X."/>
            <person name="Jiao Y."/>
            <person name="Jia J."/>
        </authorList>
    </citation>
    <scope>NUCLEOTIDE SEQUENCE [LARGE SCALE GENOMIC DNA]</scope>
    <source>
        <strain evidence="2">cv. AL8/78</strain>
    </source>
</reference>
<dbReference type="Gene3D" id="3.40.50.1820">
    <property type="entry name" value="alpha/beta hydrolase"/>
    <property type="match status" value="1"/>
</dbReference>
<evidence type="ECO:0000313" key="1">
    <source>
        <dbReference type="EnsemblPlants" id="AET7Gv20451900.2"/>
    </source>
</evidence>
<evidence type="ECO:0000313" key="2">
    <source>
        <dbReference type="Proteomes" id="UP000015105"/>
    </source>
</evidence>
<protein>
    <recommendedName>
        <fullName evidence="3">Peptidase S9 prolyl oligopeptidase catalytic domain-containing protein</fullName>
    </recommendedName>
</protein>
<proteinExistence type="predicted"/>
<reference evidence="1" key="4">
    <citation type="submission" date="2019-03" db="UniProtKB">
        <authorList>
            <consortium name="EnsemblPlants"/>
        </authorList>
    </citation>
    <scope>IDENTIFICATION</scope>
</reference>
<reference evidence="2" key="1">
    <citation type="journal article" date="2014" name="Science">
        <title>Ancient hybridizations among the ancestral genomes of bread wheat.</title>
        <authorList>
            <consortium name="International Wheat Genome Sequencing Consortium,"/>
            <person name="Marcussen T."/>
            <person name="Sandve S.R."/>
            <person name="Heier L."/>
            <person name="Spannagl M."/>
            <person name="Pfeifer M."/>
            <person name="Jakobsen K.S."/>
            <person name="Wulff B.B."/>
            <person name="Steuernagel B."/>
            <person name="Mayer K.F."/>
            <person name="Olsen O.A."/>
        </authorList>
    </citation>
    <scope>NUCLEOTIDE SEQUENCE [LARGE SCALE GENOMIC DNA]</scope>
    <source>
        <strain evidence="2">cv. AL8/78</strain>
    </source>
</reference>
<keyword evidence="2" id="KW-1185">Reference proteome</keyword>
<dbReference type="PANTHER" id="PTHR43056">
    <property type="entry name" value="PEPTIDASE S9 PROLYL OLIGOPEPTIDASE"/>
    <property type="match status" value="1"/>
</dbReference>
<accession>A0A453R3V8</accession>